<gene>
    <name evidence="1" type="ORF">M5D96_012408</name>
</gene>
<sequence length="48" mass="5770">MDSLLLRSTIKYYDYTHTHTHTVFRVDIFLGQRRKQNATRSGRQDQLT</sequence>
<dbReference type="Proteomes" id="UP001059596">
    <property type="component" value="Unassembled WGS sequence"/>
</dbReference>
<comment type="caution">
    <text evidence="1">The sequence shown here is derived from an EMBL/GenBank/DDBJ whole genome shotgun (WGS) entry which is preliminary data.</text>
</comment>
<dbReference type="AlphaFoldDB" id="A0A9Q0BKH1"/>
<dbReference type="EMBL" id="JAMKOV010000058">
    <property type="protein sequence ID" value="KAI8034744.1"/>
    <property type="molecule type" value="Genomic_DNA"/>
</dbReference>
<evidence type="ECO:0000313" key="2">
    <source>
        <dbReference type="Proteomes" id="UP001059596"/>
    </source>
</evidence>
<keyword evidence="2" id="KW-1185">Reference proteome</keyword>
<protein>
    <submittedName>
        <fullName evidence="1">Uncharacterized protein</fullName>
    </submittedName>
</protein>
<name>A0A9Q0BKH1_9MUSC</name>
<proteinExistence type="predicted"/>
<accession>A0A9Q0BKH1</accession>
<organism evidence="1 2">
    <name type="scientific">Drosophila gunungcola</name>
    <name type="common">fruit fly</name>
    <dbReference type="NCBI Taxonomy" id="103775"/>
    <lineage>
        <taxon>Eukaryota</taxon>
        <taxon>Metazoa</taxon>
        <taxon>Ecdysozoa</taxon>
        <taxon>Arthropoda</taxon>
        <taxon>Hexapoda</taxon>
        <taxon>Insecta</taxon>
        <taxon>Pterygota</taxon>
        <taxon>Neoptera</taxon>
        <taxon>Endopterygota</taxon>
        <taxon>Diptera</taxon>
        <taxon>Brachycera</taxon>
        <taxon>Muscomorpha</taxon>
        <taxon>Ephydroidea</taxon>
        <taxon>Drosophilidae</taxon>
        <taxon>Drosophila</taxon>
        <taxon>Sophophora</taxon>
    </lineage>
</organism>
<evidence type="ECO:0000313" key="1">
    <source>
        <dbReference type="EMBL" id="KAI8034744.1"/>
    </source>
</evidence>
<reference evidence="1" key="1">
    <citation type="journal article" date="2023" name="Genome Biol. Evol.">
        <title>Long-read-based Genome Assembly of Drosophila gunungcola Reveals Fewer Chemosensory Genes in Flower-breeding Species.</title>
        <authorList>
            <person name="Negi A."/>
            <person name="Liao B.Y."/>
            <person name="Yeh S.D."/>
        </authorList>
    </citation>
    <scope>NUCLEOTIDE SEQUENCE</scope>
    <source>
        <strain evidence="1">Sukarami</strain>
    </source>
</reference>